<dbReference type="Proteomes" id="UP000198802">
    <property type="component" value="Unassembled WGS sequence"/>
</dbReference>
<gene>
    <name evidence="1" type="ORF">Ga0074812_119120</name>
</gene>
<dbReference type="RefSeq" id="WP_114476417.1">
    <property type="nucleotide sequence ID" value="NZ_FAOZ01000019.1"/>
</dbReference>
<accession>A0A0S4QVL1</accession>
<protein>
    <submittedName>
        <fullName evidence="1">Uncharacterized protein</fullName>
    </submittedName>
</protein>
<sequence>MKDRYAAPSIRAQGYFRDVTGTFFWGWRHGWGGWGWRHGWGGWGGWGRHGGWGW</sequence>
<keyword evidence="2" id="KW-1185">Reference proteome</keyword>
<evidence type="ECO:0000313" key="1">
    <source>
        <dbReference type="EMBL" id="CUU58486.1"/>
    </source>
</evidence>
<proteinExistence type="predicted"/>
<reference evidence="2" key="1">
    <citation type="submission" date="2015-11" db="EMBL/GenBank/DDBJ databases">
        <authorList>
            <person name="Varghese N."/>
        </authorList>
    </citation>
    <scope>NUCLEOTIDE SEQUENCE [LARGE SCALE GENOMIC DNA]</scope>
    <source>
        <strain evidence="2">DSM 45899</strain>
    </source>
</reference>
<organism evidence="1 2">
    <name type="scientific">Parafrankia irregularis</name>
    <dbReference type="NCBI Taxonomy" id="795642"/>
    <lineage>
        <taxon>Bacteria</taxon>
        <taxon>Bacillati</taxon>
        <taxon>Actinomycetota</taxon>
        <taxon>Actinomycetes</taxon>
        <taxon>Frankiales</taxon>
        <taxon>Frankiaceae</taxon>
        <taxon>Parafrankia</taxon>
    </lineage>
</organism>
<dbReference type="EMBL" id="FAOZ01000019">
    <property type="protein sequence ID" value="CUU58486.1"/>
    <property type="molecule type" value="Genomic_DNA"/>
</dbReference>
<dbReference type="AlphaFoldDB" id="A0A0S4QVL1"/>
<name>A0A0S4QVL1_9ACTN</name>
<evidence type="ECO:0000313" key="2">
    <source>
        <dbReference type="Proteomes" id="UP000198802"/>
    </source>
</evidence>